<evidence type="ECO:0000313" key="1">
    <source>
        <dbReference type="EMBL" id="SIR74047.1"/>
    </source>
</evidence>
<evidence type="ECO:0000313" key="2">
    <source>
        <dbReference type="Proteomes" id="UP000186914"/>
    </source>
</evidence>
<dbReference type="EMBL" id="FTNO01000004">
    <property type="protein sequence ID" value="SIR74047.1"/>
    <property type="molecule type" value="Genomic_DNA"/>
</dbReference>
<name>A0A1N7DE67_9EURY</name>
<sequence length="48" mass="5378">MKDLLTQLTGRSRSTVIAECRQCGTTVEVETSECPECDHNGIAIYRFD</sequence>
<gene>
    <name evidence="1" type="ORF">SAMN05421858_3546</name>
</gene>
<keyword evidence="2" id="KW-1185">Reference proteome</keyword>
<dbReference type="Proteomes" id="UP000186914">
    <property type="component" value="Unassembled WGS sequence"/>
</dbReference>
<dbReference type="AlphaFoldDB" id="A0A1N7DE67"/>
<evidence type="ECO:0008006" key="3">
    <source>
        <dbReference type="Google" id="ProtNLM"/>
    </source>
</evidence>
<protein>
    <recommendedName>
        <fullName evidence="3">Small CPxCG-related zinc finger protein</fullName>
    </recommendedName>
</protein>
<proteinExistence type="predicted"/>
<accession>A0A1N7DE67</accession>
<reference evidence="2" key="1">
    <citation type="submission" date="2017-01" db="EMBL/GenBank/DDBJ databases">
        <authorList>
            <person name="Varghese N."/>
            <person name="Submissions S."/>
        </authorList>
    </citation>
    <scope>NUCLEOTIDE SEQUENCE [LARGE SCALE GENOMIC DNA]</scope>
    <source>
        <strain evidence="2">CGMCC 1.7737</strain>
    </source>
</reference>
<organism evidence="1 2">
    <name type="scientific">Haladaptatus litoreus</name>
    <dbReference type="NCBI Taxonomy" id="553468"/>
    <lineage>
        <taxon>Archaea</taxon>
        <taxon>Methanobacteriati</taxon>
        <taxon>Methanobacteriota</taxon>
        <taxon>Stenosarchaea group</taxon>
        <taxon>Halobacteria</taxon>
        <taxon>Halobacteriales</taxon>
        <taxon>Haladaptataceae</taxon>
        <taxon>Haladaptatus</taxon>
    </lineage>
</organism>